<dbReference type="PROSITE" id="PS50931">
    <property type="entry name" value="HTH_LYSR"/>
    <property type="match status" value="1"/>
</dbReference>
<sequence length="301" mass="33472">MMKNITMKQLRYFVATVECGQVSKAASQEHVSQSAVTAAIIALEGALGTKLFERHPHGVNVTLDGNDFYNHARHVLDSLEDAVYKSRARSRGVSGVVRVAASYAVMGYCLPEVLARFRASYPDVSFVLHDMDREVLEKAVLGGDVDVGVGLLSNVSDLGRFAHRSLIRSPRKLWVAPTHPLAALERPTLRDVAEHPYVMITLDEGEASSMRYWSREKLQPNVILRTGSMEAVRAFVSHGFGVTILSDMVFRPWSLEGKRIETRELKNAIPQLEVGVLWCKDRECSAASRAFIDFLADTRQS</sequence>
<dbReference type="SUPFAM" id="SSF53850">
    <property type="entry name" value="Periplasmic binding protein-like II"/>
    <property type="match status" value="1"/>
</dbReference>
<comment type="similarity">
    <text evidence="1">Belongs to the LysR transcriptional regulatory family.</text>
</comment>
<dbReference type="SUPFAM" id="SSF46785">
    <property type="entry name" value="Winged helix' DNA-binding domain"/>
    <property type="match status" value="1"/>
</dbReference>
<keyword evidence="7" id="KW-1185">Reference proteome</keyword>
<dbReference type="Proteomes" id="UP000334380">
    <property type="component" value="Unassembled WGS sequence"/>
</dbReference>
<dbReference type="OrthoDB" id="8679465at2"/>
<dbReference type="InterPro" id="IPR036390">
    <property type="entry name" value="WH_DNA-bd_sf"/>
</dbReference>
<evidence type="ECO:0000259" key="5">
    <source>
        <dbReference type="PROSITE" id="PS50931"/>
    </source>
</evidence>
<dbReference type="PANTHER" id="PTHR30346">
    <property type="entry name" value="TRANSCRIPTIONAL DUAL REGULATOR HCAR-RELATED"/>
    <property type="match status" value="1"/>
</dbReference>
<name>A0A5E4XWW1_9BURK</name>
<dbReference type="Pfam" id="PF03466">
    <property type="entry name" value="LysR_substrate"/>
    <property type="match status" value="1"/>
</dbReference>
<dbReference type="InterPro" id="IPR005119">
    <property type="entry name" value="LysR_subst-bd"/>
</dbReference>
<dbReference type="RefSeq" id="WP_150614526.1">
    <property type="nucleotide sequence ID" value="NZ_CABPRU010000013.1"/>
</dbReference>
<evidence type="ECO:0000256" key="4">
    <source>
        <dbReference type="ARBA" id="ARBA00023163"/>
    </source>
</evidence>
<evidence type="ECO:0000256" key="1">
    <source>
        <dbReference type="ARBA" id="ARBA00009437"/>
    </source>
</evidence>
<dbReference type="PANTHER" id="PTHR30346:SF0">
    <property type="entry name" value="HCA OPERON TRANSCRIPTIONAL ACTIVATOR HCAR"/>
    <property type="match status" value="1"/>
</dbReference>
<dbReference type="EMBL" id="CABPRU010000013">
    <property type="protein sequence ID" value="VVE40535.1"/>
    <property type="molecule type" value="Genomic_DNA"/>
</dbReference>
<gene>
    <name evidence="6" type="ORF">PTE31013_04154</name>
</gene>
<feature type="domain" description="HTH lysR-type" evidence="5">
    <location>
        <begin position="5"/>
        <end position="62"/>
    </location>
</feature>
<evidence type="ECO:0000313" key="7">
    <source>
        <dbReference type="Proteomes" id="UP000334380"/>
    </source>
</evidence>
<evidence type="ECO:0000256" key="3">
    <source>
        <dbReference type="ARBA" id="ARBA00023125"/>
    </source>
</evidence>
<reference evidence="6 7" key="1">
    <citation type="submission" date="2019-08" db="EMBL/GenBank/DDBJ databases">
        <authorList>
            <person name="Peeters C."/>
        </authorList>
    </citation>
    <scope>NUCLEOTIDE SEQUENCE [LARGE SCALE GENOMIC DNA]</scope>
    <source>
        <strain evidence="6 7">LMG 31013</strain>
    </source>
</reference>
<keyword evidence="2" id="KW-0805">Transcription regulation</keyword>
<dbReference type="GO" id="GO:0032993">
    <property type="term" value="C:protein-DNA complex"/>
    <property type="evidence" value="ECO:0007669"/>
    <property type="project" value="TreeGrafter"/>
</dbReference>
<dbReference type="Gene3D" id="1.10.10.10">
    <property type="entry name" value="Winged helix-like DNA-binding domain superfamily/Winged helix DNA-binding domain"/>
    <property type="match status" value="1"/>
</dbReference>
<dbReference type="GO" id="GO:0003700">
    <property type="term" value="F:DNA-binding transcription factor activity"/>
    <property type="evidence" value="ECO:0007669"/>
    <property type="project" value="InterPro"/>
</dbReference>
<evidence type="ECO:0000313" key="6">
    <source>
        <dbReference type="EMBL" id="VVE40535.1"/>
    </source>
</evidence>
<dbReference type="GO" id="GO:0003677">
    <property type="term" value="F:DNA binding"/>
    <property type="evidence" value="ECO:0007669"/>
    <property type="project" value="UniProtKB-KW"/>
</dbReference>
<keyword evidence="3" id="KW-0238">DNA-binding</keyword>
<protein>
    <submittedName>
        <fullName evidence="6">LysR family transcriptional regulator</fullName>
    </submittedName>
</protein>
<dbReference type="InterPro" id="IPR036388">
    <property type="entry name" value="WH-like_DNA-bd_sf"/>
</dbReference>
<dbReference type="AlphaFoldDB" id="A0A5E4XWW1"/>
<dbReference type="PRINTS" id="PR00039">
    <property type="entry name" value="HTHLYSR"/>
</dbReference>
<evidence type="ECO:0000256" key="2">
    <source>
        <dbReference type="ARBA" id="ARBA00023015"/>
    </source>
</evidence>
<organism evidence="6 7">
    <name type="scientific">Pandoraea terrigena</name>
    <dbReference type="NCBI Taxonomy" id="2508292"/>
    <lineage>
        <taxon>Bacteria</taxon>
        <taxon>Pseudomonadati</taxon>
        <taxon>Pseudomonadota</taxon>
        <taxon>Betaproteobacteria</taxon>
        <taxon>Burkholderiales</taxon>
        <taxon>Burkholderiaceae</taxon>
        <taxon>Pandoraea</taxon>
    </lineage>
</organism>
<dbReference type="Pfam" id="PF00126">
    <property type="entry name" value="HTH_1"/>
    <property type="match status" value="1"/>
</dbReference>
<proteinExistence type="inferred from homology"/>
<dbReference type="Gene3D" id="3.40.190.10">
    <property type="entry name" value="Periplasmic binding protein-like II"/>
    <property type="match status" value="2"/>
</dbReference>
<dbReference type="InterPro" id="IPR000847">
    <property type="entry name" value="LysR_HTH_N"/>
</dbReference>
<accession>A0A5E4XWW1</accession>
<keyword evidence="4" id="KW-0804">Transcription</keyword>
<dbReference type="FunFam" id="1.10.10.10:FF:000001">
    <property type="entry name" value="LysR family transcriptional regulator"/>
    <property type="match status" value="1"/>
</dbReference>